<dbReference type="SUPFAM" id="SSF53098">
    <property type="entry name" value="Ribonuclease H-like"/>
    <property type="match status" value="1"/>
</dbReference>
<accession>A0AAD4VEV3</accession>
<feature type="domain" description="Integrase catalytic" evidence="1">
    <location>
        <begin position="1"/>
        <end position="90"/>
    </location>
</feature>
<dbReference type="Proteomes" id="UP001054821">
    <property type="component" value="Chromosome 6"/>
</dbReference>
<proteinExistence type="predicted"/>
<dbReference type="InterPro" id="IPR036397">
    <property type="entry name" value="RNaseH_sf"/>
</dbReference>
<keyword evidence="3" id="KW-1185">Reference proteome</keyword>
<reference evidence="2 3" key="1">
    <citation type="journal article" date="2022" name="G3 (Bethesda)">
        <title>Whole-genome sequence and methylome profiling of the almond [Prunus dulcis (Mill.) D.A. Webb] cultivar 'Nonpareil'.</title>
        <authorList>
            <person name="D'Amico-Willman K.M."/>
            <person name="Ouma W.Z."/>
            <person name="Meulia T."/>
            <person name="Sideli G.M."/>
            <person name="Gradziel T.M."/>
            <person name="Fresnedo-Ramirez J."/>
        </authorList>
    </citation>
    <scope>NUCLEOTIDE SEQUENCE [LARGE SCALE GENOMIC DNA]</scope>
    <source>
        <strain evidence="2">Clone GOH B32 T37-40</strain>
    </source>
</reference>
<evidence type="ECO:0000313" key="2">
    <source>
        <dbReference type="EMBL" id="KAI5323643.1"/>
    </source>
</evidence>
<dbReference type="PANTHER" id="PTHR48475">
    <property type="entry name" value="RIBONUCLEASE H"/>
    <property type="match status" value="1"/>
</dbReference>
<comment type="caution">
    <text evidence="2">The sequence shown here is derived from an EMBL/GenBank/DDBJ whole genome shotgun (WGS) entry which is preliminary data.</text>
</comment>
<protein>
    <recommendedName>
        <fullName evidence="1">Integrase catalytic domain-containing protein</fullName>
    </recommendedName>
</protein>
<dbReference type="AlphaFoldDB" id="A0AAD4VEV3"/>
<name>A0AAD4VEV3_PRUDU</name>
<dbReference type="Gene3D" id="3.30.420.10">
    <property type="entry name" value="Ribonuclease H-like superfamily/Ribonuclease H"/>
    <property type="match status" value="1"/>
</dbReference>
<dbReference type="PROSITE" id="PS50994">
    <property type="entry name" value="INTEGRASE"/>
    <property type="match status" value="1"/>
</dbReference>
<dbReference type="InterPro" id="IPR001584">
    <property type="entry name" value="Integrase_cat-core"/>
</dbReference>
<dbReference type="EMBL" id="JAJFAZ020000006">
    <property type="protein sequence ID" value="KAI5323643.1"/>
    <property type="molecule type" value="Genomic_DNA"/>
</dbReference>
<dbReference type="PANTHER" id="PTHR48475:SF1">
    <property type="entry name" value="RNASE H TYPE-1 DOMAIN-CONTAINING PROTEIN"/>
    <property type="match status" value="1"/>
</dbReference>
<dbReference type="GO" id="GO:0003676">
    <property type="term" value="F:nucleic acid binding"/>
    <property type="evidence" value="ECO:0007669"/>
    <property type="project" value="InterPro"/>
</dbReference>
<evidence type="ECO:0000259" key="1">
    <source>
        <dbReference type="PROSITE" id="PS50994"/>
    </source>
</evidence>
<evidence type="ECO:0000313" key="3">
    <source>
        <dbReference type="Proteomes" id="UP001054821"/>
    </source>
</evidence>
<organism evidence="2 3">
    <name type="scientific">Prunus dulcis</name>
    <name type="common">Almond</name>
    <name type="synonym">Amygdalus dulcis</name>
    <dbReference type="NCBI Taxonomy" id="3755"/>
    <lineage>
        <taxon>Eukaryota</taxon>
        <taxon>Viridiplantae</taxon>
        <taxon>Streptophyta</taxon>
        <taxon>Embryophyta</taxon>
        <taxon>Tracheophyta</taxon>
        <taxon>Spermatophyta</taxon>
        <taxon>Magnoliopsida</taxon>
        <taxon>eudicotyledons</taxon>
        <taxon>Gunneridae</taxon>
        <taxon>Pentapetalae</taxon>
        <taxon>rosids</taxon>
        <taxon>fabids</taxon>
        <taxon>Rosales</taxon>
        <taxon>Rosaceae</taxon>
        <taxon>Amygdaloideae</taxon>
        <taxon>Amygdaleae</taxon>
        <taxon>Prunus</taxon>
    </lineage>
</organism>
<dbReference type="InterPro" id="IPR012337">
    <property type="entry name" value="RNaseH-like_sf"/>
</dbReference>
<gene>
    <name evidence="2" type="ORF">L3X38_032715</name>
</gene>
<sequence length="162" mass="18668">MNNGKQFDNAKFKQFCSNLKIHLCFATPVHSQSNGRVKAVNKIIKRTLKTKFDKTKDCWLELLQEVLWSYRTTFRPSIGETPFYLFFGAEAVVPVEIGQPSHRTRKVSLVTKNSAKGTLSPTKEGPYEVIKVCIPCTYQLRGSNNKPLPHPWNTNHLKYYYK</sequence>
<dbReference type="GO" id="GO:0015074">
    <property type="term" value="P:DNA integration"/>
    <property type="evidence" value="ECO:0007669"/>
    <property type="project" value="InterPro"/>
</dbReference>